<dbReference type="AlphaFoldDB" id="A0AA48M0K1"/>
<dbReference type="PROSITE" id="PS50943">
    <property type="entry name" value="HTH_CROC1"/>
    <property type="match status" value="1"/>
</dbReference>
<reference evidence="2" key="1">
    <citation type="submission" date="2023-07" db="EMBL/GenBank/DDBJ databases">
        <authorList>
            <person name="Pelsma A.J. K."/>
        </authorList>
    </citation>
    <scope>NUCLEOTIDE SEQUENCE</scope>
</reference>
<evidence type="ECO:0000313" key="2">
    <source>
        <dbReference type="EMBL" id="CAJ0864626.1"/>
    </source>
</evidence>
<dbReference type="Pfam" id="PF01381">
    <property type="entry name" value="HTH_3"/>
    <property type="match status" value="1"/>
</dbReference>
<protein>
    <recommendedName>
        <fullName evidence="1">HTH cro/C1-type domain-containing protein</fullName>
    </recommendedName>
</protein>
<dbReference type="GO" id="GO:0003677">
    <property type="term" value="F:DNA binding"/>
    <property type="evidence" value="ECO:0007669"/>
    <property type="project" value="InterPro"/>
</dbReference>
<gene>
    <name evidence="2" type="ORF">AMST5_01692</name>
</gene>
<feature type="domain" description="HTH cro/C1-type" evidence="1">
    <location>
        <begin position="9"/>
        <end position="42"/>
    </location>
</feature>
<sequence length="86" mass="9435">MCENSTNELSSLRKTLGLTQVEMAEKMGMKGRAYHELESGRSATRQIHINAAERVALDIAIERGNPMLAPVTVRRAALELARLISG</sequence>
<evidence type="ECO:0000259" key="1">
    <source>
        <dbReference type="PROSITE" id="PS50943"/>
    </source>
</evidence>
<dbReference type="Gene3D" id="1.10.260.40">
    <property type="entry name" value="lambda repressor-like DNA-binding domains"/>
    <property type="match status" value="1"/>
</dbReference>
<dbReference type="SMART" id="SM00530">
    <property type="entry name" value="HTH_XRE"/>
    <property type="match status" value="1"/>
</dbReference>
<name>A0AA48M0K1_9ZZZZ</name>
<organism evidence="2">
    <name type="scientific">freshwater sediment metagenome</name>
    <dbReference type="NCBI Taxonomy" id="556182"/>
    <lineage>
        <taxon>unclassified sequences</taxon>
        <taxon>metagenomes</taxon>
        <taxon>ecological metagenomes</taxon>
    </lineage>
</organism>
<proteinExistence type="predicted"/>
<dbReference type="InterPro" id="IPR010982">
    <property type="entry name" value="Lambda_DNA-bd_dom_sf"/>
</dbReference>
<dbReference type="InterPro" id="IPR001387">
    <property type="entry name" value="Cro/C1-type_HTH"/>
</dbReference>
<accession>A0AA48M0K1</accession>
<dbReference type="CDD" id="cd00093">
    <property type="entry name" value="HTH_XRE"/>
    <property type="match status" value="1"/>
</dbReference>
<dbReference type="SUPFAM" id="SSF47413">
    <property type="entry name" value="lambda repressor-like DNA-binding domains"/>
    <property type="match status" value="1"/>
</dbReference>
<dbReference type="EMBL" id="OY288114">
    <property type="protein sequence ID" value="CAJ0864626.1"/>
    <property type="molecule type" value="Genomic_DNA"/>
</dbReference>